<protein>
    <submittedName>
        <fullName evidence="2">Uncharacterized protein</fullName>
    </submittedName>
</protein>
<feature type="transmembrane region" description="Helical" evidence="1">
    <location>
        <begin position="7"/>
        <end position="25"/>
    </location>
</feature>
<evidence type="ECO:0000313" key="2">
    <source>
        <dbReference type="EMBL" id="SHJ62076.1"/>
    </source>
</evidence>
<keyword evidence="1" id="KW-0812">Transmembrane</keyword>
<evidence type="ECO:0000313" key="3">
    <source>
        <dbReference type="Proteomes" id="UP000184052"/>
    </source>
</evidence>
<name>A0A1M6KT53_9FIRM</name>
<reference evidence="2 3" key="1">
    <citation type="submission" date="2016-11" db="EMBL/GenBank/DDBJ databases">
        <authorList>
            <person name="Jaros S."/>
            <person name="Januszkiewicz K."/>
            <person name="Wedrychowicz H."/>
        </authorList>
    </citation>
    <scope>NUCLEOTIDE SEQUENCE [LARGE SCALE GENOMIC DNA]</scope>
    <source>
        <strain evidence="2 3">DSM 17477</strain>
    </source>
</reference>
<proteinExistence type="predicted"/>
<dbReference type="OrthoDB" id="2971011at2"/>
<dbReference type="STRING" id="1121476.SAMN02745751_02972"/>
<dbReference type="RefSeq" id="WP_073050356.1">
    <property type="nucleotide sequence ID" value="NZ_FQZL01000028.1"/>
</dbReference>
<keyword evidence="3" id="KW-1185">Reference proteome</keyword>
<dbReference type="AlphaFoldDB" id="A0A1M6KT53"/>
<accession>A0A1M6KT53</accession>
<sequence length="138" mass="16109">MKRIKKIIVVLMLLLALYFVGFIPLEYNVSYEGIKYRNYNSDFSEKINIQLIGTRLNKLYKSDEFYGKIIIDGVEYSKIKIKPDKDNQEILTGFVQEIGEFETLGAIFTNSNLTEFCIQWFEVSDGEKFWSSVDGLIY</sequence>
<dbReference type="EMBL" id="FQZL01000028">
    <property type="protein sequence ID" value="SHJ62076.1"/>
    <property type="molecule type" value="Genomic_DNA"/>
</dbReference>
<keyword evidence="1" id="KW-0472">Membrane</keyword>
<organism evidence="2 3">
    <name type="scientific">Dethiosulfatibacter aminovorans DSM 17477</name>
    <dbReference type="NCBI Taxonomy" id="1121476"/>
    <lineage>
        <taxon>Bacteria</taxon>
        <taxon>Bacillati</taxon>
        <taxon>Bacillota</taxon>
        <taxon>Tissierellia</taxon>
        <taxon>Dethiosulfatibacter</taxon>
    </lineage>
</organism>
<gene>
    <name evidence="2" type="ORF">SAMN02745751_02972</name>
</gene>
<evidence type="ECO:0000256" key="1">
    <source>
        <dbReference type="SAM" id="Phobius"/>
    </source>
</evidence>
<keyword evidence="1" id="KW-1133">Transmembrane helix</keyword>
<dbReference type="Proteomes" id="UP000184052">
    <property type="component" value="Unassembled WGS sequence"/>
</dbReference>